<name>A0A0E4CLU6_MYCLN</name>
<dbReference type="PANTHER" id="PTHR43673">
    <property type="entry name" value="NAD(P)H NITROREDUCTASE YDGI-RELATED"/>
    <property type="match status" value="1"/>
</dbReference>
<organism evidence="4 6">
    <name type="scientific">Mycobacterium lentiflavum</name>
    <dbReference type="NCBI Taxonomy" id="141349"/>
    <lineage>
        <taxon>Bacteria</taxon>
        <taxon>Bacillati</taxon>
        <taxon>Actinomycetota</taxon>
        <taxon>Actinomycetes</taxon>
        <taxon>Mycobacteriales</taxon>
        <taxon>Mycobacteriaceae</taxon>
        <taxon>Mycobacterium</taxon>
        <taxon>Mycobacterium simiae complex</taxon>
    </lineage>
</organism>
<feature type="domain" description="Nitroreductase" evidence="3">
    <location>
        <begin position="9"/>
        <end position="60"/>
    </location>
</feature>
<evidence type="ECO:0000313" key="6">
    <source>
        <dbReference type="Proteomes" id="UP000199251"/>
    </source>
</evidence>
<keyword evidence="2" id="KW-0560">Oxidoreductase</keyword>
<dbReference type="Pfam" id="PF00881">
    <property type="entry name" value="Nitroreductase"/>
    <property type="match status" value="2"/>
</dbReference>
<dbReference type="Proteomes" id="UP000199251">
    <property type="component" value="Unassembled WGS sequence"/>
</dbReference>
<evidence type="ECO:0000313" key="7">
    <source>
        <dbReference type="Proteomes" id="UP001055171"/>
    </source>
</evidence>
<dbReference type="Gene3D" id="3.40.109.10">
    <property type="entry name" value="NADH Oxidase"/>
    <property type="match status" value="1"/>
</dbReference>
<dbReference type="InterPro" id="IPR000415">
    <property type="entry name" value="Nitroreductase-like"/>
</dbReference>
<dbReference type="InterPro" id="IPR029479">
    <property type="entry name" value="Nitroreductase"/>
</dbReference>
<protein>
    <submittedName>
        <fullName evidence="4 5">Nitroreductase</fullName>
    </submittedName>
</protein>
<keyword evidence="7" id="KW-1185">Reference proteome</keyword>
<accession>A0A0E4CLU6</accession>
<dbReference type="RefSeq" id="WP_090600175.1">
    <property type="nucleotide sequence ID" value="NZ_CP092423.2"/>
</dbReference>
<dbReference type="AlphaFoldDB" id="A0A0E4CLU6"/>
<feature type="domain" description="Nitroreductase" evidence="3">
    <location>
        <begin position="69"/>
        <end position="145"/>
    </location>
</feature>
<dbReference type="SUPFAM" id="SSF55469">
    <property type="entry name" value="FMN-dependent nitroreductase-like"/>
    <property type="match status" value="1"/>
</dbReference>
<dbReference type="EMBL" id="CP092423">
    <property type="protein sequence ID" value="ULP43232.1"/>
    <property type="molecule type" value="Genomic_DNA"/>
</dbReference>
<dbReference type="GO" id="GO:0016491">
    <property type="term" value="F:oxidoreductase activity"/>
    <property type="evidence" value="ECO:0007669"/>
    <property type="project" value="UniProtKB-KW"/>
</dbReference>
<dbReference type="PANTHER" id="PTHR43673:SF10">
    <property type="entry name" value="NADH DEHYDROGENASE_NAD(P)H NITROREDUCTASE XCC3605-RELATED"/>
    <property type="match status" value="1"/>
</dbReference>
<sequence length="171" mass="18922">METWDAICARRNVRQYQPQPVPDDDLNRIVEAGWRAPSAKNRQPWDFVIVTDPAQLTELSTVWRGAGHIASAPAAIVLVVPVPPDERRLVTDNYDVGQATMAMMIAATDLGIGTGHSSVGDQEKARSILGVPDDYLVAFMLGVGYPADRPIAPIRKPDRRPFDEVVHRGRW</sequence>
<evidence type="ECO:0000256" key="2">
    <source>
        <dbReference type="ARBA" id="ARBA00023002"/>
    </source>
</evidence>
<reference evidence="5" key="2">
    <citation type="submission" date="2022-08" db="EMBL/GenBank/DDBJ databases">
        <title>Complete genome sequence of 14 non-tuberculosis mycobacteria type-strains.</title>
        <authorList>
            <person name="Igarashi Y."/>
            <person name="Osugi A."/>
            <person name="Mitarai S."/>
        </authorList>
    </citation>
    <scope>NUCLEOTIDE SEQUENCE</scope>
    <source>
        <strain evidence="5">ATCC 51985</strain>
    </source>
</reference>
<proteinExistence type="inferred from homology"/>
<dbReference type="EMBL" id="CTEE01000001">
    <property type="protein sequence ID" value="CQD06138.1"/>
    <property type="molecule type" value="Genomic_DNA"/>
</dbReference>
<evidence type="ECO:0000313" key="5">
    <source>
        <dbReference type="EMBL" id="ULP43232.1"/>
    </source>
</evidence>
<evidence type="ECO:0000256" key="1">
    <source>
        <dbReference type="ARBA" id="ARBA00007118"/>
    </source>
</evidence>
<dbReference type="Proteomes" id="UP001055171">
    <property type="component" value="Chromosome"/>
</dbReference>
<dbReference type="OrthoDB" id="9798230at2"/>
<evidence type="ECO:0000259" key="3">
    <source>
        <dbReference type="Pfam" id="PF00881"/>
    </source>
</evidence>
<evidence type="ECO:0000313" key="4">
    <source>
        <dbReference type="EMBL" id="CQD06138.1"/>
    </source>
</evidence>
<gene>
    <name evidence="4" type="ORF">BN1232_01053</name>
    <name evidence="5" type="ORF">MJO58_04355</name>
</gene>
<dbReference type="STRING" id="141349.BN1232_01053"/>
<comment type="similarity">
    <text evidence="1">Belongs to the nitroreductase family.</text>
</comment>
<reference evidence="4 6" key="1">
    <citation type="submission" date="2015-03" db="EMBL/GenBank/DDBJ databases">
        <authorList>
            <person name="Urmite Genomes"/>
        </authorList>
    </citation>
    <scope>NUCLEOTIDE SEQUENCE [LARGE SCALE GENOMIC DNA]</scope>
    <source>
        <strain evidence="4 6">CSUR P1491</strain>
    </source>
</reference>